<dbReference type="OrthoDB" id="4146344at2"/>
<organism evidence="2 3">
    <name type="scientific">Antarcticimicrobium luteum</name>
    <dbReference type="NCBI Taxonomy" id="2547397"/>
    <lineage>
        <taxon>Bacteria</taxon>
        <taxon>Pseudomonadati</taxon>
        <taxon>Pseudomonadota</taxon>
        <taxon>Alphaproteobacteria</taxon>
        <taxon>Rhodobacterales</taxon>
        <taxon>Paracoccaceae</taxon>
        <taxon>Antarcticimicrobium</taxon>
    </lineage>
</organism>
<keyword evidence="3" id="KW-1185">Reference proteome</keyword>
<feature type="domain" description="Putative DNA-binding" evidence="1">
    <location>
        <begin position="5"/>
        <end position="95"/>
    </location>
</feature>
<evidence type="ECO:0000259" key="1">
    <source>
        <dbReference type="Pfam" id="PF09836"/>
    </source>
</evidence>
<reference evidence="2 3" key="1">
    <citation type="submission" date="2019-03" db="EMBL/GenBank/DDBJ databases">
        <title>Ruegeria lutea sp. nov., a novel strain, isolated from marine sediment, the Masan Bay, South Korea.</title>
        <authorList>
            <person name="Kim J."/>
            <person name="Kim D.-Y."/>
            <person name="Lee S.-S."/>
        </authorList>
    </citation>
    <scope>NUCLEOTIDE SEQUENCE [LARGE SCALE GENOMIC DNA]</scope>
    <source>
        <strain evidence="2 3">318-1</strain>
    </source>
</reference>
<evidence type="ECO:0000313" key="3">
    <source>
        <dbReference type="Proteomes" id="UP000295301"/>
    </source>
</evidence>
<comment type="caution">
    <text evidence="2">The sequence shown here is derived from an EMBL/GenBank/DDBJ whole genome shotgun (WGS) entry which is preliminary data.</text>
</comment>
<dbReference type="AlphaFoldDB" id="A0A4R5UQ61"/>
<protein>
    <submittedName>
        <fullName evidence="2">DUF2063 domain-containing protein</fullName>
    </submittedName>
</protein>
<dbReference type="InterPro" id="IPR018640">
    <property type="entry name" value="DUF2063"/>
</dbReference>
<name>A0A4R5UQ61_9RHOB</name>
<gene>
    <name evidence="2" type="ORF">E1832_20045</name>
</gene>
<dbReference type="Pfam" id="PF09836">
    <property type="entry name" value="DUF2063"/>
    <property type="match status" value="1"/>
</dbReference>
<dbReference type="RefSeq" id="WP_133361571.1">
    <property type="nucleotide sequence ID" value="NZ_SMUV01000074.1"/>
</dbReference>
<sequence length="251" mass="26502">MSVSQTDFRAALLDADRPAPTGLQDAAARPAGRRFDVYRNNVAVSLTEALHDGFPAVASLLGKTNMDGIAGMFLRAHPPASPLLMLYGEAFPDFLAGLEQLSHLGYLADVARLELALRQSYHAADAAPIPPERLGQTAPEALLAARLALAPALRLRRSPWPVFDIWRYATEPGAPQPQAAAQDVLITRPGYDPAPQPLPPGGAAWIAALQTGQSWGAAEDAARAEAAGFDLTPTLTLLLQGGAITDLMTEG</sequence>
<dbReference type="Proteomes" id="UP000295301">
    <property type="component" value="Unassembled WGS sequence"/>
</dbReference>
<dbReference type="Gene3D" id="1.10.150.690">
    <property type="entry name" value="DUF2063"/>
    <property type="match status" value="1"/>
</dbReference>
<evidence type="ECO:0000313" key="2">
    <source>
        <dbReference type="EMBL" id="TDK41001.1"/>
    </source>
</evidence>
<dbReference type="EMBL" id="SMUV01000074">
    <property type="protein sequence ID" value="TDK41001.1"/>
    <property type="molecule type" value="Genomic_DNA"/>
</dbReference>
<proteinExistence type="predicted"/>
<dbReference type="InterPro" id="IPR044922">
    <property type="entry name" value="DUF2063_N_sf"/>
</dbReference>
<accession>A0A4R5UQ61</accession>